<protein>
    <submittedName>
        <fullName evidence="1">Uncharacterized protein</fullName>
    </submittedName>
</protein>
<keyword evidence="2" id="KW-1185">Reference proteome</keyword>
<reference evidence="1 2" key="1">
    <citation type="submission" date="2020-03" db="EMBL/GenBank/DDBJ databases">
        <title>Draft genome of Streptomyces sp. ventii, isolated from the Axial Seamount in the Pacific Ocean, and resequencing of the two type strains Streptomyces lonarensis strain NCL 716 and Streptomyces bohaiensis strain 11A07.</title>
        <authorList>
            <person name="Loughran R.M."/>
            <person name="Pfannmuller K.M."/>
            <person name="Wasson B.J."/>
            <person name="Deadmond M.C."/>
            <person name="Paddock B.E."/>
            <person name="Koyack M.J."/>
            <person name="Gallegos D.A."/>
            <person name="Mitchell E.A."/>
            <person name="Ushijima B."/>
            <person name="Saw J.H."/>
            <person name="Mcphail K.L."/>
            <person name="Videau P."/>
        </authorList>
    </citation>
    <scope>NUCLEOTIDE SEQUENCE [LARGE SCALE GENOMIC DNA]</scope>
    <source>
        <strain evidence="1 2">11A07</strain>
    </source>
</reference>
<proteinExistence type="predicted"/>
<dbReference type="RefSeq" id="WP_168086348.1">
    <property type="nucleotide sequence ID" value="NZ_JAAVJC010000002.1"/>
</dbReference>
<comment type="caution">
    <text evidence="1">The sequence shown here is derived from an EMBL/GenBank/DDBJ whole genome shotgun (WGS) entry which is preliminary data.</text>
</comment>
<evidence type="ECO:0000313" key="2">
    <source>
        <dbReference type="Proteomes" id="UP000727056"/>
    </source>
</evidence>
<name>A0ABX1C5N4_9ACTN</name>
<evidence type="ECO:0000313" key="1">
    <source>
        <dbReference type="EMBL" id="NJQ13511.1"/>
    </source>
</evidence>
<gene>
    <name evidence="1" type="ORF">HCN52_00735</name>
</gene>
<organism evidence="1 2">
    <name type="scientific">Streptomyces bohaiensis</name>
    <dbReference type="NCBI Taxonomy" id="1431344"/>
    <lineage>
        <taxon>Bacteria</taxon>
        <taxon>Bacillati</taxon>
        <taxon>Actinomycetota</taxon>
        <taxon>Actinomycetes</taxon>
        <taxon>Kitasatosporales</taxon>
        <taxon>Streptomycetaceae</taxon>
        <taxon>Streptomyces</taxon>
    </lineage>
</organism>
<dbReference type="EMBL" id="JAAVJC010000002">
    <property type="protein sequence ID" value="NJQ13511.1"/>
    <property type="molecule type" value="Genomic_DNA"/>
</dbReference>
<accession>A0ABX1C5N4</accession>
<sequence length="93" mass="10099">MTHMITQRTPADQALAAELLHRVRTADAQIPAHRRAPRTLAEMRAREEDAARCAAPVRALHKCPDCGQLYHDGDNHTCGATRTPAELAAAAAH</sequence>
<dbReference type="Proteomes" id="UP000727056">
    <property type="component" value="Unassembled WGS sequence"/>
</dbReference>